<dbReference type="Pfam" id="PF20415">
    <property type="entry name" value="DUF6699"/>
    <property type="match status" value="1"/>
</dbReference>
<keyword evidence="4" id="KW-1185">Reference proteome</keyword>
<evidence type="ECO:0000313" key="4">
    <source>
        <dbReference type="Proteomes" id="UP000076722"/>
    </source>
</evidence>
<dbReference type="STRING" id="1314777.A0A165A4U2"/>
<dbReference type="InterPro" id="IPR046522">
    <property type="entry name" value="DUF6699"/>
</dbReference>
<feature type="region of interest" description="Disordered" evidence="1">
    <location>
        <begin position="1"/>
        <end position="90"/>
    </location>
</feature>
<evidence type="ECO:0000256" key="1">
    <source>
        <dbReference type="SAM" id="MobiDB-lite"/>
    </source>
</evidence>
<evidence type="ECO:0000313" key="3">
    <source>
        <dbReference type="EMBL" id="KZS98480.1"/>
    </source>
</evidence>
<dbReference type="OrthoDB" id="21474at2759"/>
<feature type="domain" description="DUF6699" evidence="2">
    <location>
        <begin position="98"/>
        <end position="211"/>
    </location>
</feature>
<gene>
    <name evidence="3" type="ORF">SISNIDRAFT_448720</name>
</gene>
<dbReference type="Proteomes" id="UP000076722">
    <property type="component" value="Unassembled WGS sequence"/>
</dbReference>
<dbReference type="EMBL" id="KV419395">
    <property type="protein sequence ID" value="KZS98480.1"/>
    <property type="molecule type" value="Genomic_DNA"/>
</dbReference>
<accession>A0A165A4U2</accession>
<evidence type="ECO:0000259" key="2">
    <source>
        <dbReference type="Pfam" id="PF20415"/>
    </source>
</evidence>
<sequence>MAYGTPYIDPYTGYPPVQQSGRHGFTSPRPSFISHGSYSSNRVRDRTRSPLPSPDRLRRRSDDQLARTYGESDPRHMDPRGMDVSGLNPRLMPGSDLEFDLYCAPPDSERRRTGPATASNATMIRIVSPEFPWVFDISRQDAGTVTTNDVLNMLHQHLQSPLSDSEWVFADEKQKSVLRKAYEARRNDEHVTHLKRIDWLGKNTMFAGLHRVTESNTKGGKIPLPPGRPSIAENFILELSPTPY</sequence>
<proteinExistence type="predicted"/>
<reference evidence="3 4" key="1">
    <citation type="journal article" date="2016" name="Mol. Biol. Evol.">
        <title>Comparative Genomics of Early-Diverging Mushroom-Forming Fungi Provides Insights into the Origins of Lignocellulose Decay Capabilities.</title>
        <authorList>
            <person name="Nagy L.G."/>
            <person name="Riley R."/>
            <person name="Tritt A."/>
            <person name="Adam C."/>
            <person name="Daum C."/>
            <person name="Floudas D."/>
            <person name="Sun H."/>
            <person name="Yadav J.S."/>
            <person name="Pangilinan J."/>
            <person name="Larsson K.H."/>
            <person name="Matsuura K."/>
            <person name="Barry K."/>
            <person name="Labutti K."/>
            <person name="Kuo R."/>
            <person name="Ohm R.A."/>
            <person name="Bhattacharya S.S."/>
            <person name="Shirouzu T."/>
            <person name="Yoshinaga Y."/>
            <person name="Martin F.M."/>
            <person name="Grigoriev I.V."/>
            <person name="Hibbett D.S."/>
        </authorList>
    </citation>
    <scope>NUCLEOTIDE SEQUENCE [LARGE SCALE GENOMIC DNA]</scope>
    <source>
        <strain evidence="3 4">HHB9708</strain>
    </source>
</reference>
<name>A0A165A4U2_9AGAM</name>
<feature type="compositionally biased region" description="Basic and acidic residues" evidence="1">
    <location>
        <begin position="60"/>
        <end position="81"/>
    </location>
</feature>
<dbReference type="AlphaFoldDB" id="A0A165A4U2"/>
<organism evidence="3 4">
    <name type="scientific">Sistotremastrum niveocremeum HHB9708</name>
    <dbReference type="NCBI Taxonomy" id="1314777"/>
    <lineage>
        <taxon>Eukaryota</taxon>
        <taxon>Fungi</taxon>
        <taxon>Dikarya</taxon>
        <taxon>Basidiomycota</taxon>
        <taxon>Agaricomycotina</taxon>
        <taxon>Agaricomycetes</taxon>
        <taxon>Sistotremastrales</taxon>
        <taxon>Sistotremastraceae</taxon>
        <taxon>Sertulicium</taxon>
        <taxon>Sertulicium niveocremeum</taxon>
    </lineage>
</organism>
<protein>
    <recommendedName>
        <fullName evidence="2">DUF6699 domain-containing protein</fullName>
    </recommendedName>
</protein>